<dbReference type="RefSeq" id="WP_202239910.1">
    <property type="nucleotide sequence ID" value="NZ_AP018366.1"/>
</dbReference>
<sequence>MTPATDTEGALRAVRRGLAVFPLPVGGRVPAPGWQQLAIRDEAALPELLADGCNVGIGCRASNVVALDLDTHHAEGPAINGIETFRTQLDIRGLDDWPATFTVMTPSTGLHLYFRVPADCAIGSISGGRSPLGPGIDVRGPGRHSGGYLVGPGSIVAGLPYTVVHDAPVAPLPGWIADRLAPREAGR</sequence>
<organism evidence="2 3">
    <name type="scientific">Actinacidiphila reveromycinica</name>
    <dbReference type="NCBI Taxonomy" id="659352"/>
    <lineage>
        <taxon>Bacteria</taxon>
        <taxon>Bacillati</taxon>
        <taxon>Actinomycetota</taxon>
        <taxon>Actinomycetes</taxon>
        <taxon>Kitasatosporales</taxon>
        <taxon>Streptomycetaceae</taxon>
        <taxon>Actinacidiphila</taxon>
    </lineage>
</organism>
<dbReference type="InterPro" id="IPR015330">
    <property type="entry name" value="DNA_primase/pol_bifunc_N"/>
</dbReference>
<keyword evidence="2" id="KW-0614">Plasmid</keyword>
<reference evidence="2 3" key="1">
    <citation type="journal article" date="2020" name="Sci. Rep.">
        <title>beta-carboline chemical signals induce reveromycin production through a LuxR family regulator in Streptomyces sp. SN-593.</title>
        <authorList>
            <person name="Panthee S."/>
            <person name="Kito N."/>
            <person name="Hayashi T."/>
            <person name="Shimizu T."/>
            <person name="Ishikawa J."/>
            <person name="Hamamoto H."/>
            <person name="Osada H."/>
            <person name="Takahashi S."/>
        </authorList>
    </citation>
    <scope>NUCLEOTIDE SEQUENCE [LARGE SCALE GENOMIC DNA]</scope>
    <source>
        <strain evidence="2 3">SN-593</strain>
        <plasmid evidence="2 3">pRVR1</plasmid>
    </source>
</reference>
<evidence type="ECO:0000259" key="1">
    <source>
        <dbReference type="SMART" id="SM00943"/>
    </source>
</evidence>
<protein>
    <recommendedName>
        <fullName evidence="1">DNA primase/polymerase bifunctional N-terminal domain-containing protein</fullName>
    </recommendedName>
</protein>
<dbReference type="CDD" id="cd04859">
    <property type="entry name" value="Prim_Pol"/>
    <property type="match status" value="1"/>
</dbReference>
<dbReference type="KEGG" id="arev:RVR_P1123"/>
<name>A0A7R6QF19_9ACTN</name>
<proteinExistence type="predicted"/>
<dbReference type="SMART" id="SM00943">
    <property type="entry name" value="Prim-Pol"/>
    <property type="match status" value="1"/>
</dbReference>
<dbReference type="Pfam" id="PF09250">
    <property type="entry name" value="Prim-Pol"/>
    <property type="match status" value="1"/>
</dbReference>
<dbReference type="Proteomes" id="UP000595703">
    <property type="component" value="Plasmid pRVR1"/>
</dbReference>
<feature type="domain" description="DNA primase/polymerase bifunctional N-terminal" evidence="1">
    <location>
        <begin position="10"/>
        <end position="176"/>
    </location>
</feature>
<keyword evidence="3" id="KW-1185">Reference proteome</keyword>
<evidence type="ECO:0000313" key="2">
    <source>
        <dbReference type="EMBL" id="BBG20737.1"/>
    </source>
</evidence>
<dbReference type="EMBL" id="AP018366">
    <property type="protein sequence ID" value="BBG20737.1"/>
    <property type="molecule type" value="Genomic_DNA"/>
</dbReference>
<accession>A0A7R6QF19</accession>
<geneLocation type="plasmid" evidence="2 3">
    <name>pRVR1</name>
</geneLocation>
<evidence type="ECO:0000313" key="3">
    <source>
        <dbReference type="Proteomes" id="UP000595703"/>
    </source>
</evidence>
<dbReference type="SUPFAM" id="SSF56747">
    <property type="entry name" value="Prim-pol domain"/>
    <property type="match status" value="1"/>
</dbReference>
<gene>
    <name evidence="2" type="ORF">RVR_P1123</name>
</gene>
<dbReference type="AlphaFoldDB" id="A0A7R6QF19"/>